<dbReference type="EMBL" id="UINC01160516">
    <property type="protein sequence ID" value="SVD59208.1"/>
    <property type="molecule type" value="Genomic_DNA"/>
</dbReference>
<accession>A0A382WM61</accession>
<name>A0A382WM61_9ZZZZ</name>
<dbReference type="AlphaFoldDB" id="A0A382WM61"/>
<evidence type="ECO:0000313" key="1">
    <source>
        <dbReference type="EMBL" id="SVD59208.1"/>
    </source>
</evidence>
<gene>
    <name evidence="1" type="ORF">METZ01_LOCUS412062</name>
</gene>
<organism evidence="1">
    <name type="scientific">marine metagenome</name>
    <dbReference type="NCBI Taxonomy" id="408172"/>
    <lineage>
        <taxon>unclassified sequences</taxon>
        <taxon>metagenomes</taxon>
        <taxon>ecological metagenomes</taxon>
    </lineage>
</organism>
<sequence>MMSKAKSLACFLDTSTTNVLAGGVEYNQEERAGA</sequence>
<reference evidence="1" key="1">
    <citation type="submission" date="2018-05" db="EMBL/GenBank/DDBJ databases">
        <authorList>
            <person name="Lanie J.A."/>
            <person name="Ng W.-L."/>
            <person name="Kazmierczak K.M."/>
            <person name="Andrzejewski T.M."/>
            <person name="Davidsen T.M."/>
            <person name="Wayne K.J."/>
            <person name="Tettelin H."/>
            <person name="Glass J.I."/>
            <person name="Rusch D."/>
            <person name="Podicherti R."/>
            <person name="Tsui H.-C.T."/>
            <person name="Winkler M.E."/>
        </authorList>
    </citation>
    <scope>NUCLEOTIDE SEQUENCE</scope>
</reference>
<protein>
    <submittedName>
        <fullName evidence="1">Uncharacterized protein</fullName>
    </submittedName>
</protein>
<proteinExistence type="predicted"/>